<dbReference type="Gene3D" id="3.40.50.11890">
    <property type="match status" value="1"/>
</dbReference>
<comment type="caution">
    <text evidence="2">The sequence shown here is derived from an EMBL/GenBank/DDBJ whole genome shotgun (WGS) entry which is preliminary data.</text>
</comment>
<name>A0ABT3N978_9BACT</name>
<evidence type="ECO:0000256" key="1">
    <source>
        <dbReference type="ARBA" id="ARBA00005806"/>
    </source>
</evidence>
<dbReference type="PANTHER" id="PTHR30548:SF2">
    <property type="entry name" value="2-HYDROXYACYL-COA DEHYDRATASE,D-COMPONENT"/>
    <property type="match status" value="1"/>
</dbReference>
<dbReference type="InterPro" id="IPR010327">
    <property type="entry name" value="FldB/FldC_alpha/beta"/>
</dbReference>
<dbReference type="Gene3D" id="3.40.50.11900">
    <property type="match status" value="1"/>
</dbReference>
<dbReference type="Pfam" id="PF06050">
    <property type="entry name" value="HGD-D"/>
    <property type="match status" value="1"/>
</dbReference>
<evidence type="ECO:0000313" key="3">
    <source>
        <dbReference type="Proteomes" id="UP001209681"/>
    </source>
</evidence>
<organism evidence="2 3">
    <name type="scientific">Desulfobotulus pelophilus</name>
    <dbReference type="NCBI Taxonomy" id="2823377"/>
    <lineage>
        <taxon>Bacteria</taxon>
        <taxon>Pseudomonadati</taxon>
        <taxon>Thermodesulfobacteriota</taxon>
        <taxon>Desulfobacteria</taxon>
        <taxon>Desulfobacterales</taxon>
        <taxon>Desulfobacteraceae</taxon>
        <taxon>Desulfobotulus</taxon>
    </lineage>
</organism>
<dbReference type="PANTHER" id="PTHR30548">
    <property type="entry name" value="2-HYDROXYGLUTARYL-COA DEHYDRATASE, D-COMPONENT-RELATED"/>
    <property type="match status" value="1"/>
</dbReference>
<comment type="similarity">
    <text evidence="1">Belongs to the FldB/FldC dehydratase alpha/beta subunit family.</text>
</comment>
<dbReference type="RefSeq" id="WP_265424878.1">
    <property type="nucleotide sequence ID" value="NZ_JAPFPW010000008.1"/>
</dbReference>
<protein>
    <submittedName>
        <fullName evidence="2">2-hydroxyacyl-CoA dehydratase family protein</fullName>
    </submittedName>
</protein>
<proteinExistence type="inferred from homology"/>
<evidence type="ECO:0000313" key="2">
    <source>
        <dbReference type="EMBL" id="MCW7754009.1"/>
    </source>
</evidence>
<dbReference type="EMBL" id="JAPFPW010000008">
    <property type="protein sequence ID" value="MCW7754009.1"/>
    <property type="molecule type" value="Genomic_DNA"/>
</dbReference>
<dbReference type="Proteomes" id="UP001209681">
    <property type="component" value="Unassembled WGS sequence"/>
</dbReference>
<keyword evidence="3" id="KW-1185">Reference proteome</keyword>
<accession>A0ABT3N978</accession>
<gene>
    <name evidence="2" type="ORF">OOT00_08420</name>
</gene>
<sequence>MKMKDGQEGKAKDRSFFLKKGLKAVPAVAGKFLTAKGNAPAEGMRKKRNEERVAKRLSLHLGMTVQEIFDGIALETNRPSAMAPFDALFRKFGTDPAGILPGSKVKKIGVYCMAVPEELIYAAGALPVRLCAGSADAVEAGEGLFPDVSCPMVKAATGFTHTGVLSMYRECDLVIIPTTCDWKVKLGELIAPYVPVMMLSVPKLKSAETSRRFWYGEIRRLALTLEKVTGRRITRSRLRSAMELMHDAQQEFRTFQNLRKNDLCLIRGRDAAAAANAWFYMEASEWTGYMRNLNEELMERNIRGVGTAPGSAPRILLTGSPVIFPNWKIPDLIENAGGALTCDELCSSGRLLWDMACIDEPLFDDMLDALADRCLLPCTCPVFTDTEDRRKRLFRMIEDYRIEGVVHHVLKGCHPYDMELRPLEAELAAAGVSQLKIETDYSPEDTEPLRTRVEAFVETLKGRRLRMGKKTAPPPLAAASGKKGF</sequence>
<reference evidence="2 3" key="1">
    <citation type="submission" date="2022-11" db="EMBL/GenBank/DDBJ databases">
        <title>Desulfobotulus tamanensis H1 sp. nov. - anaerobic, alkaliphilic, sulphate reducing bacterium isolated from terrestrial mud volcano.</title>
        <authorList>
            <person name="Frolova A."/>
            <person name="Merkel A.Y."/>
            <person name="Slobodkin A.I."/>
        </authorList>
    </citation>
    <scope>NUCLEOTIDE SEQUENCE [LARGE SCALE GENOMIC DNA]</scope>
    <source>
        <strain evidence="2 3">H1</strain>
    </source>
</reference>
<dbReference type="Gene3D" id="1.20.1270.370">
    <property type="match status" value="1"/>
</dbReference>